<dbReference type="InterPro" id="IPR032857">
    <property type="entry name" value="ALKBH4"/>
</dbReference>
<reference evidence="2" key="1">
    <citation type="journal article" date="2014" name="Int. J. Syst. Evol. Microbiol.">
        <title>Complete genome sequence of Corynebacterium casei LMG S-19264T (=DSM 44701T), isolated from a smear-ripened cheese.</title>
        <authorList>
            <consortium name="US DOE Joint Genome Institute (JGI-PGF)"/>
            <person name="Walter F."/>
            <person name="Albersmeier A."/>
            <person name="Kalinowski J."/>
            <person name="Ruckert C."/>
        </authorList>
    </citation>
    <scope>NUCLEOTIDE SEQUENCE</scope>
    <source>
        <strain evidence="2">CGMCC 1.14984</strain>
    </source>
</reference>
<accession>A0A8J2ZZY3</accession>
<proteinExistence type="predicted"/>
<dbReference type="GO" id="GO:0070988">
    <property type="term" value="P:demethylation"/>
    <property type="evidence" value="ECO:0007669"/>
    <property type="project" value="InterPro"/>
</dbReference>
<dbReference type="Pfam" id="PF13532">
    <property type="entry name" value="2OG-FeII_Oxy_2"/>
    <property type="match status" value="1"/>
</dbReference>
<protein>
    <submittedName>
        <fullName evidence="2">Alpha-ketoglutarate-dependent dioxygenase AlkB</fullName>
    </submittedName>
</protein>
<dbReference type="PANTHER" id="PTHR12463:SF1">
    <property type="entry name" value="2-OXOGLUTARATE AND FE-DEPENDENT OXYGENASE FAMILY PROTEIN"/>
    <property type="match status" value="1"/>
</dbReference>
<dbReference type="Proteomes" id="UP000621856">
    <property type="component" value="Unassembled WGS sequence"/>
</dbReference>
<dbReference type="PANTHER" id="PTHR12463">
    <property type="entry name" value="OXYGENASE-RELATED"/>
    <property type="match status" value="1"/>
</dbReference>
<comment type="caution">
    <text evidence="2">The sequence shown here is derived from an EMBL/GenBank/DDBJ whole genome shotgun (WGS) entry which is preliminary data.</text>
</comment>
<evidence type="ECO:0000313" key="3">
    <source>
        <dbReference type="Proteomes" id="UP000621856"/>
    </source>
</evidence>
<dbReference type="Gene3D" id="2.60.120.590">
    <property type="entry name" value="Alpha-ketoglutarate-dependent dioxygenase AlkB-like"/>
    <property type="match status" value="1"/>
</dbReference>
<dbReference type="GO" id="GO:0032451">
    <property type="term" value="F:demethylase activity"/>
    <property type="evidence" value="ECO:0007669"/>
    <property type="project" value="TreeGrafter"/>
</dbReference>
<keyword evidence="2" id="KW-0223">Dioxygenase</keyword>
<gene>
    <name evidence="2" type="ORF">GCM10011355_00130</name>
</gene>
<organism evidence="2 3">
    <name type="scientific">Aquisalinus luteolus</name>
    <dbReference type="NCBI Taxonomy" id="1566827"/>
    <lineage>
        <taxon>Bacteria</taxon>
        <taxon>Pseudomonadati</taxon>
        <taxon>Pseudomonadota</taxon>
        <taxon>Alphaproteobacteria</taxon>
        <taxon>Parvularculales</taxon>
        <taxon>Parvularculaceae</taxon>
        <taxon>Aquisalinus</taxon>
    </lineage>
</organism>
<feature type="domain" description="Fe2OG dioxygenase" evidence="1">
    <location>
        <begin position="93"/>
        <end position="195"/>
    </location>
</feature>
<dbReference type="EMBL" id="BMGZ01000001">
    <property type="protein sequence ID" value="GGH91899.1"/>
    <property type="molecule type" value="Genomic_DNA"/>
</dbReference>
<name>A0A8J2ZZY3_9PROT</name>
<evidence type="ECO:0000259" key="1">
    <source>
        <dbReference type="PROSITE" id="PS51471"/>
    </source>
</evidence>
<dbReference type="InterPro" id="IPR037151">
    <property type="entry name" value="AlkB-like_sf"/>
</dbReference>
<dbReference type="InterPro" id="IPR005123">
    <property type="entry name" value="Oxoglu/Fe-dep_dioxygenase_dom"/>
</dbReference>
<dbReference type="SUPFAM" id="SSF51197">
    <property type="entry name" value="Clavaminate synthase-like"/>
    <property type="match status" value="1"/>
</dbReference>
<sequence>MTGQGQFDFVSSSVVEGLQYVPDYLDTDTEAALVNFIDQQPWRNDLARRVQHHGYVYDYRTRQIRPDMYLGEIPAPFATLAQRLVAGGHFARLPDQVIVNEYMPGQGIAPHTDCILCFGDTIASVSLLSACEMEFLHPPTGQREALYLEPGSLLVLSGPARYHWRHTIRPRRSDVVGGVRLQRTRRLSLTFRSVRLQREMKPFR</sequence>
<evidence type="ECO:0000313" key="2">
    <source>
        <dbReference type="EMBL" id="GGH91899.1"/>
    </source>
</evidence>
<dbReference type="InterPro" id="IPR027450">
    <property type="entry name" value="AlkB-like"/>
</dbReference>
<dbReference type="PROSITE" id="PS51471">
    <property type="entry name" value="FE2OG_OXY"/>
    <property type="match status" value="1"/>
</dbReference>
<reference evidence="2" key="2">
    <citation type="submission" date="2020-09" db="EMBL/GenBank/DDBJ databases">
        <authorList>
            <person name="Sun Q."/>
            <person name="Zhou Y."/>
        </authorList>
    </citation>
    <scope>NUCLEOTIDE SEQUENCE</scope>
    <source>
        <strain evidence="2">CGMCC 1.14984</strain>
    </source>
</reference>
<dbReference type="GO" id="GO:0051213">
    <property type="term" value="F:dioxygenase activity"/>
    <property type="evidence" value="ECO:0007669"/>
    <property type="project" value="UniProtKB-KW"/>
</dbReference>
<keyword evidence="2" id="KW-0560">Oxidoreductase</keyword>
<dbReference type="AlphaFoldDB" id="A0A8J2ZZY3"/>
<dbReference type="RefSeq" id="WP_205967312.1">
    <property type="nucleotide sequence ID" value="NZ_BMGZ01000001.1"/>
</dbReference>